<reference evidence="1 2" key="1">
    <citation type="submission" date="2019-04" db="EMBL/GenBank/DDBJ databases">
        <title>Friends and foes A comparative genomics studyof 23 Aspergillus species from section Flavi.</title>
        <authorList>
            <consortium name="DOE Joint Genome Institute"/>
            <person name="Kjaerbolling I."/>
            <person name="Vesth T."/>
            <person name="Frisvad J.C."/>
            <person name="Nybo J.L."/>
            <person name="Theobald S."/>
            <person name="Kildgaard S."/>
            <person name="Isbrandt T."/>
            <person name="Kuo A."/>
            <person name="Sato A."/>
            <person name="Lyhne E.K."/>
            <person name="Kogle M.E."/>
            <person name="Wiebenga A."/>
            <person name="Kun R.S."/>
            <person name="Lubbers R.J."/>
            <person name="Makela M.R."/>
            <person name="Barry K."/>
            <person name="Chovatia M."/>
            <person name="Clum A."/>
            <person name="Daum C."/>
            <person name="Haridas S."/>
            <person name="He G."/>
            <person name="LaButti K."/>
            <person name="Lipzen A."/>
            <person name="Mondo S."/>
            <person name="Riley R."/>
            <person name="Salamov A."/>
            <person name="Simmons B.A."/>
            <person name="Magnuson J.K."/>
            <person name="Henrissat B."/>
            <person name="Mortensen U.H."/>
            <person name="Larsen T.O."/>
            <person name="Devries R.P."/>
            <person name="Grigoriev I.V."/>
            <person name="Machida M."/>
            <person name="Baker S.E."/>
            <person name="Andersen M.R."/>
        </authorList>
    </citation>
    <scope>NUCLEOTIDE SEQUENCE [LARGE SCALE GENOMIC DNA]</scope>
    <source>
        <strain evidence="1 2">IBT 29228</strain>
    </source>
</reference>
<proteinExistence type="predicted"/>
<accession>A0A5N7AVF1</accession>
<evidence type="ECO:0000313" key="2">
    <source>
        <dbReference type="Proteomes" id="UP000326198"/>
    </source>
</evidence>
<sequence length="56" mass="6011">MAWASLESAEVSVDSNNQAQPLDQICQENVGCCEKADSGEVHSQDRVRCVALGSLM</sequence>
<dbReference type="Proteomes" id="UP000326198">
    <property type="component" value="Unassembled WGS sequence"/>
</dbReference>
<evidence type="ECO:0000313" key="1">
    <source>
        <dbReference type="EMBL" id="KAE8372868.1"/>
    </source>
</evidence>
<dbReference type="AlphaFoldDB" id="A0A5N7AVF1"/>
<gene>
    <name evidence="1" type="ORF">BDV26DRAFT_297482</name>
</gene>
<dbReference type="EMBL" id="ML736338">
    <property type="protein sequence ID" value="KAE8372868.1"/>
    <property type="molecule type" value="Genomic_DNA"/>
</dbReference>
<name>A0A5N7AVF1_9EURO</name>
<organism evidence="1 2">
    <name type="scientific">Aspergillus bertholletiae</name>
    <dbReference type="NCBI Taxonomy" id="1226010"/>
    <lineage>
        <taxon>Eukaryota</taxon>
        <taxon>Fungi</taxon>
        <taxon>Dikarya</taxon>
        <taxon>Ascomycota</taxon>
        <taxon>Pezizomycotina</taxon>
        <taxon>Eurotiomycetes</taxon>
        <taxon>Eurotiomycetidae</taxon>
        <taxon>Eurotiales</taxon>
        <taxon>Aspergillaceae</taxon>
        <taxon>Aspergillus</taxon>
        <taxon>Aspergillus subgen. Circumdati</taxon>
    </lineage>
</organism>
<keyword evidence="2" id="KW-1185">Reference proteome</keyword>
<protein>
    <submittedName>
        <fullName evidence="1">Uncharacterized protein</fullName>
    </submittedName>
</protein>